<protein>
    <submittedName>
        <fullName evidence="2">Uncharacterized protein</fullName>
    </submittedName>
</protein>
<accession>A0A4C1VX46</accession>
<dbReference type="EMBL" id="BGZK01000424">
    <property type="protein sequence ID" value="GBP42789.1"/>
    <property type="molecule type" value="Genomic_DNA"/>
</dbReference>
<sequence length="225" mass="25746">MYACYLYGLTLPPDRTVISRTRLSFVITIQIFVQMMECKRQSLSTLNTRCDKSFRTRTLAPCSLHAVNHRHRRCDGNVQHQQLIVPLEASVSKAARKISSSLRCSFYIPSSGESYRHRIDFFLTDYAIQRRTKLNMVIIRRHIVKKKVDELSCDENDQVGMCKKRTKAASFPKFTSNSKKPFDITYEIFSAREKKPDVRSKSGSGTGSSGAGTGIHRSRQIDRKD</sequence>
<dbReference type="Proteomes" id="UP000299102">
    <property type="component" value="Unassembled WGS sequence"/>
</dbReference>
<feature type="region of interest" description="Disordered" evidence="1">
    <location>
        <begin position="194"/>
        <end position="225"/>
    </location>
</feature>
<name>A0A4C1VX46_EUMVA</name>
<reference evidence="2 3" key="1">
    <citation type="journal article" date="2019" name="Commun. Biol.">
        <title>The bagworm genome reveals a unique fibroin gene that provides high tensile strength.</title>
        <authorList>
            <person name="Kono N."/>
            <person name="Nakamura H."/>
            <person name="Ohtoshi R."/>
            <person name="Tomita M."/>
            <person name="Numata K."/>
            <person name="Arakawa K."/>
        </authorList>
    </citation>
    <scope>NUCLEOTIDE SEQUENCE [LARGE SCALE GENOMIC DNA]</scope>
</reference>
<evidence type="ECO:0000313" key="2">
    <source>
        <dbReference type="EMBL" id="GBP42789.1"/>
    </source>
</evidence>
<gene>
    <name evidence="2" type="ORF">EVAR_83306_1</name>
</gene>
<keyword evidence="3" id="KW-1185">Reference proteome</keyword>
<comment type="caution">
    <text evidence="2">The sequence shown here is derived from an EMBL/GenBank/DDBJ whole genome shotgun (WGS) entry which is preliminary data.</text>
</comment>
<dbReference type="AlphaFoldDB" id="A0A4C1VX46"/>
<feature type="compositionally biased region" description="Gly residues" evidence="1">
    <location>
        <begin position="204"/>
        <end position="213"/>
    </location>
</feature>
<organism evidence="2 3">
    <name type="scientific">Eumeta variegata</name>
    <name type="common">Bagworm moth</name>
    <name type="synonym">Eumeta japonica</name>
    <dbReference type="NCBI Taxonomy" id="151549"/>
    <lineage>
        <taxon>Eukaryota</taxon>
        <taxon>Metazoa</taxon>
        <taxon>Ecdysozoa</taxon>
        <taxon>Arthropoda</taxon>
        <taxon>Hexapoda</taxon>
        <taxon>Insecta</taxon>
        <taxon>Pterygota</taxon>
        <taxon>Neoptera</taxon>
        <taxon>Endopterygota</taxon>
        <taxon>Lepidoptera</taxon>
        <taxon>Glossata</taxon>
        <taxon>Ditrysia</taxon>
        <taxon>Tineoidea</taxon>
        <taxon>Psychidae</taxon>
        <taxon>Oiketicinae</taxon>
        <taxon>Eumeta</taxon>
    </lineage>
</organism>
<evidence type="ECO:0000256" key="1">
    <source>
        <dbReference type="SAM" id="MobiDB-lite"/>
    </source>
</evidence>
<proteinExistence type="predicted"/>
<evidence type="ECO:0000313" key="3">
    <source>
        <dbReference type="Proteomes" id="UP000299102"/>
    </source>
</evidence>